<keyword evidence="6 7" id="KW-0648">Protein biosynthesis</keyword>
<dbReference type="SMART" id="SM01185">
    <property type="entry name" value="EFP"/>
    <property type="match status" value="1"/>
</dbReference>
<feature type="domain" description="Elongation factor P C-terminal" evidence="10">
    <location>
        <begin position="129"/>
        <end position="184"/>
    </location>
</feature>
<dbReference type="SUPFAM" id="SSF50104">
    <property type="entry name" value="Translation proteins SH3-like domain"/>
    <property type="match status" value="1"/>
</dbReference>
<comment type="pathway">
    <text evidence="2 7">Protein biosynthesis; polypeptide chain elongation.</text>
</comment>
<dbReference type="NCBIfam" id="NF001810">
    <property type="entry name" value="PRK00529.1"/>
    <property type="match status" value="1"/>
</dbReference>
<dbReference type="PROSITE" id="PS01275">
    <property type="entry name" value="EFP"/>
    <property type="match status" value="1"/>
</dbReference>
<evidence type="ECO:0000256" key="4">
    <source>
        <dbReference type="ARBA" id="ARBA00022490"/>
    </source>
</evidence>
<dbReference type="InterPro" id="IPR013185">
    <property type="entry name" value="Transl_elong_KOW-like"/>
</dbReference>
<dbReference type="InterPro" id="IPR011768">
    <property type="entry name" value="Transl_elongation_fac_P"/>
</dbReference>
<dbReference type="PIRSF" id="PIRSF005901">
    <property type="entry name" value="EF-P"/>
    <property type="match status" value="1"/>
</dbReference>
<dbReference type="Pfam" id="PF01132">
    <property type="entry name" value="EFP"/>
    <property type="match status" value="1"/>
</dbReference>
<dbReference type="InterPro" id="IPR020599">
    <property type="entry name" value="Transl_elong_fac_P/YeiP"/>
</dbReference>
<dbReference type="UniPathway" id="UPA00345"/>
<dbReference type="InterPro" id="IPR013852">
    <property type="entry name" value="Transl_elong_P/YeiP_CS"/>
</dbReference>
<proteinExistence type="inferred from homology"/>
<evidence type="ECO:0000256" key="6">
    <source>
        <dbReference type="ARBA" id="ARBA00022917"/>
    </source>
</evidence>
<dbReference type="GO" id="GO:0003746">
    <property type="term" value="F:translation elongation factor activity"/>
    <property type="evidence" value="ECO:0007669"/>
    <property type="project" value="UniProtKB-UniRule"/>
</dbReference>
<dbReference type="NCBIfam" id="TIGR00038">
    <property type="entry name" value="efp"/>
    <property type="match status" value="1"/>
</dbReference>
<comment type="caution">
    <text evidence="12">The sequence shown here is derived from an EMBL/GenBank/DDBJ whole genome shotgun (WGS) entry which is preliminary data.</text>
</comment>
<evidence type="ECO:0000256" key="2">
    <source>
        <dbReference type="ARBA" id="ARBA00004815"/>
    </source>
</evidence>
<dbReference type="InterPro" id="IPR008991">
    <property type="entry name" value="Translation_prot_SH3-like_sf"/>
</dbReference>
<keyword evidence="4 7" id="KW-0963">Cytoplasm</keyword>
<dbReference type="InterPro" id="IPR012340">
    <property type="entry name" value="NA-bd_OB-fold"/>
</dbReference>
<dbReference type="GO" id="GO:0043043">
    <property type="term" value="P:peptide biosynthetic process"/>
    <property type="evidence" value="ECO:0007669"/>
    <property type="project" value="InterPro"/>
</dbReference>
<dbReference type="SMART" id="SM00841">
    <property type="entry name" value="Elong-fact-P_C"/>
    <property type="match status" value="1"/>
</dbReference>
<evidence type="ECO:0000256" key="9">
    <source>
        <dbReference type="RuleBase" id="RU004389"/>
    </source>
</evidence>
<organism evidence="12 13">
    <name type="scientific">Candidatus Coatesbacteria bacterium RBG_13_66_14</name>
    <dbReference type="NCBI Taxonomy" id="1817816"/>
    <lineage>
        <taxon>Bacteria</taxon>
        <taxon>Candidatus Coatesiibacteriota</taxon>
    </lineage>
</organism>
<evidence type="ECO:0000256" key="5">
    <source>
        <dbReference type="ARBA" id="ARBA00022768"/>
    </source>
</evidence>
<dbReference type="GO" id="GO:0005829">
    <property type="term" value="C:cytosol"/>
    <property type="evidence" value="ECO:0007669"/>
    <property type="project" value="UniProtKB-ARBA"/>
</dbReference>
<dbReference type="Proteomes" id="UP000177187">
    <property type="component" value="Unassembled WGS sequence"/>
</dbReference>
<dbReference type="PANTHER" id="PTHR30053">
    <property type="entry name" value="ELONGATION FACTOR P"/>
    <property type="match status" value="1"/>
</dbReference>
<dbReference type="Gene3D" id="2.30.30.30">
    <property type="match status" value="1"/>
</dbReference>
<gene>
    <name evidence="7" type="primary">efp</name>
    <name evidence="12" type="ORF">A2Y64_00230</name>
</gene>
<dbReference type="InterPro" id="IPR014722">
    <property type="entry name" value="Rib_uL2_dom2"/>
</dbReference>
<dbReference type="Gene3D" id="2.40.50.140">
    <property type="entry name" value="Nucleic acid-binding proteins"/>
    <property type="match status" value="2"/>
</dbReference>
<dbReference type="EMBL" id="MFAF01000001">
    <property type="protein sequence ID" value="OGD79758.1"/>
    <property type="molecule type" value="Genomic_DNA"/>
</dbReference>
<evidence type="ECO:0000259" key="10">
    <source>
        <dbReference type="SMART" id="SM00841"/>
    </source>
</evidence>
<evidence type="ECO:0000259" key="11">
    <source>
        <dbReference type="SMART" id="SM01185"/>
    </source>
</evidence>
<evidence type="ECO:0000256" key="3">
    <source>
        <dbReference type="ARBA" id="ARBA00009479"/>
    </source>
</evidence>
<dbReference type="InterPro" id="IPR001059">
    <property type="entry name" value="Transl_elong_P/YeiP_cen"/>
</dbReference>
<dbReference type="CDD" id="cd05794">
    <property type="entry name" value="S1_EF-P_repeat_2"/>
    <property type="match status" value="1"/>
</dbReference>
<protein>
    <recommendedName>
        <fullName evidence="7 8">Elongation factor P</fullName>
        <shortName evidence="7">EF-P</shortName>
    </recommendedName>
</protein>
<dbReference type="Pfam" id="PF08207">
    <property type="entry name" value="EFP_N"/>
    <property type="match status" value="1"/>
</dbReference>
<comment type="subcellular location">
    <subcellularLocation>
        <location evidence="1 7">Cytoplasm</location>
    </subcellularLocation>
</comment>
<evidence type="ECO:0000256" key="8">
    <source>
        <dbReference type="NCBIfam" id="TIGR00038"/>
    </source>
</evidence>
<evidence type="ECO:0000313" key="12">
    <source>
        <dbReference type="EMBL" id="OGD79758.1"/>
    </source>
</evidence>
<evidence type="ECO:0000256" key="7">
    <source>
        <dbReference type="HAMAP-Rule" id="MF_00141"/>
    </source>
</evidence>
<dbReference type="SUPFAM" id="SSF50249">
    <property type="entry name" value="Nucleic acid-binding proteins"/>
    <property type="match status" value="2"/>
</dbReference>
<dbReference type="Pfam" id="PF09285">
    <property type="entry name" value="Elong-fact-P_C"/>
    <property type="match status" value="1"/>
</dbReference>
<evidence type="ECO:0000256" key="1">
    <source>
        <dbReference type="ARBA" id="ARBA00004496"/>
    </source>
</evidence>
<accession>A0A1F5FJC6</accession>
<dbReference type="InterPro" id="IPR015365">
    <property type="entry name" value="Elong-fact-P_C"/>
</dbReference>
<comment type="similarity">
    <text evidence="3 7 9">Belongs to the elongation factor P family.</text>
</comment>
<dbReference type="FunFam" id="2.40.50.140:FF:000004">
    <property type="entry name" value="Elongation factor P"/>
    <property type="match status" value="1"/>
</dbReference>
<comment type="function">
    <text evidence="7">Involved in peptide bond synthesis. Stimulates efficient translation and peptide-bond synthesis on native or reconstituted 70S ribosomes in vitro. Probably functions indirectly by altering the affinity of the ribosome for aminoacyl-tRNA, thus increasing their reactivity as acceptors for peptidyl transferase.</text>
</comment>
<dbReference type="HAMAP" id="MF_00141">
    <property type="entry name" value="EF_P"/>
    <property type="match status" value="1"/>
</dbReference>
<keyword evidence="5 7" id="KW-0251">Elongation factor</keyword>
<sequence length="187" mass="20593">MITTASFRNGLKMLFDGVPHTIVEFQHVKPGKGPAFVRTKLKNLVTGAIFDHKFRGGEKVQDITLDDKDVTFTYREGNLYVFMDSKTYEELRLGADALGDATRWLIEGLELSIQFYDGRPLTVELPSAVDLLVVKADPGLRGDTATGGTKPATVETGAVVSVPLFINEGDRVRIDTRTGAYVTRVKE</sequence>
<dbReference type="FunFam" id="2.30.30.30:FF:000003">
    <property type="entry name" value="Elongation factor P"/>
    <property type="match status" value="1"/>
</dbReference>
<dbReference type="STRING" id="1817816.A2Y64_00230"/>
<dbReference type="AlphaFoldDB" id="A0A1F5FJC6"/>
<dbReference type="CDD" id="cd04470">
    <property type="entry name" value="S1_EF-P_repeat_1"/>
    <property type="match status" value="1"/>
</dbReference>
<feature type="domain" description="Translation elongation factor P/YeiP central" evidence="11">
    <location>
        <begin position="67"/>
        <end position="121"/>
    </location>
</feature>
<reference evidence="12 13" key="1">
    <citation type="journal article" date="2016" name="Nat. Commun.">
        <title>Thousands of microbial genomes shed light on interconnected biogeochemical processes in an aquifer system.</title>
        <authorList>
            <person name="Anantharaman K."/>
            <person name="Brown C.T."/>
            <person name="Hug L.A."/>
            <person name="Sharon I."/>
            <person name="Castelle C.J."/>
            <person name="Probst A.J."/>
            <person name="Thomas B.C."/>
            <person name="Singh A."/>
            <person name="Wilkins M.J."/>
            <person name="Karaoz U."/>
            <person name="Brodie E.L."/>
            <person name="Williams K.H."/>
            <person name="Hubbard S.S."/>
            <person name="Banfield J.F."/>
        </authorList>
    </citation>
    <scope>NUCLEOTIDE SEQUENCE [LARGE SCALE GENOMIC DNA]</scope>
</reference>
<dbReference type="FunFam" id="2.40.50.140:FF:000009">
    <property type="entry name" value="Elongation factor P"/>
    <property type="match status" value="1"/>
</dbReference>
<evidence type="ECO:0000313" key="13">
    <source>
        <dbReference type="Proteomes" id="UP000177187"/>
    </source>
</evidence>
<name>A0A1F5FJC6_9BACT</name>
<dbReference type="PANTHER" id="PTHR30053:SF12">
    <property type="entry name" value="ELONGATION FACTOR P (EF-P) FAMILY PROTEIN"/>
    <property type="match status" value="1"/>
</dbReference>